<accession>A0AA38L139</accession>
<feature type="region of interest" description="Disordered" evidence="1">
    <location>
        <begin position="1"/>
        <end position="47"/>
    </location>
</feature>
<protein>
    <submittedName>
        <fullName evidence="2">Uncharacterized protein</fullName>
    </submittedName>
</protein>
<evidence type="ECO:0000256" key="1">
    <source>
        <dbReference type="SAM" id="MobiDB-lite"/>
    </source>
</evidence>
<feature type="compositionally biased region" description="Basic and acidic residues" evidence="1">
    <location>
        <begin position="14"/>
        <end position="35"/>
    </location>
</feature>
<evidence type="ECO:0000313" key="2">
    <source>
        <dbReference type="EMBL" id="KAH9311541.1"/>
    </source>
</evidence>
<evidence type="ECO:0000313" key="3">
    <source>
        <dbReference type="Proteomes" id="UP000824469"/>
    </source>
</evidence>
<dbReference type="EMBL" id="JAHRHJ020000006">
    <property type="protein sequence ID" value="KAH9311541.1"/>
    <property type="molecule type" value="Genomic_DNA"/>
</dbReference>
<comment type="caution">
    <text evidence="2">The sequence shown here is derived from an EMBL/GenBank/DDBJ whole genome shotgun (WGS) entry which is preliminary data.</text>
</comment>
<proteinExistence type="predicted"/>
<name>A0AA38L139_TAXCH</name>
<gene>
    <name evidence="2" type="ORF">KI387_026576</name>
</gene>
<dbReference type="Proteomes" id="UP000824469">
    <property type="component" value="Unassembled WGS sequence"/>
</dbReference>
<reference evidence="2 3" key="1">
    <citation type="journal article" date="2021" name="Nat. Plants">
        <title>The Taxus genome provides insights into paclitaxel biosynthesis.</title>
        <authorList>
            <person name="Xiong X."/>
            <person name="Gou J."/>
            <person name="Liao Q."/>
            <person name="Li Y."/>
            <person name="Zhou Q."/>
            <person name="Bi G."/>
            <person name="Li C."/>
            <person name="Du R."/>
            <person name="Wang X."/>
            <person name="Sun T."/>
            <person name="Guo L."/>
            <person name="Liang H."/>
            <person name="Lu P."/>
            <person name="Wu Y."/>
            <person name="Zhang Z."/>
            <person name="Ro D.K."/>
            <person name="Shang Y."/>
            <person name="Huang S."/>
            <person name="Yan J."/>
        </authorList>
    </citation>
    <scope>NUCLEOTIDE SEQUENCE [LARGE SCALE GENOMIC DNA]</scope>
    <source>
        <strain evidence="2">Ta-2019</strain>
    </source>
</reference>
<dbReference type="AlphaFoldDB" id="A0AA38L139"/>
<organism evidence="2 3">
    <name type="scientific">Taxus chinensis</name>
    <name type="common">Chinese yew</name>
    <name type="synonym">Taxus wallichiana var. chinensis</name>
    <dbReference type="NCBI Taxonomy" id="29808"/>
    <lineage>
        <taxon>Eukaryota</taxon>
        <taxon>Viridiplantae</taxon>
        <taxon>Streptophyta</taxon>
        <taxon>Embryophyta</taxon>
        <taxon>Tracheophyta</taxon>
        <taxon>Spermatophyta</taxon>
        <taxon>Pinopsida</taxon>
        <taxon>Pinidae</taxon>
        <taxon>Conifers II</taxon>
        <taxon>Cupressales</taxon>
        <taxon>Taxaceae</taxon>
        <taxon>Taxus</taxon>
    </lineage>
</organism>
<feature type="region of interest" description="Disordered" evidence="1">
    <location>
        <begin position="78"/>
        <end position="100"/>
    </location>
</feature>
<sequence>MGSLKSTKSHAIITRKENPRASKDKKLNLQKKDKPQNNSSPNQNSKERIKCGYCHGMHNEEKCLKKKISLLTDLLEKHNIGVPDSLKTPSSSHDSYKEKE</sequence>
<feature type="non-terminal residue" evidence="2">
    <location>
        <position position="100"/>
    </location>
</feature>
<keyword evidence="3" id="KW-1185">Reference proteome</keyword>